<evidence type="ECO:0000256" key="1">
    <source>
        <dbReference type="SAM" id="Phobius"/>
    </source>
</evidence>
<dbReference type="Proteomes" id="UP000886111">
    <property type="component" value="Unassembled WGS sequence"/>
</dbReference>
<gene>
    <name evidence="2" type="ORF">ENL21_01565</name>
</gene>
<name>A0A7V5H254_CALAY</name>
<dbReference type="AlphaFoldDB" id="A0A7V5H254"/>
<evidence type="ECO:0000313" key="2">
    <source>
        <dbReference type="EMBL" id="HHE54439.1"/>
    </source>
</evidence>
<organism evidence="2">
    <name type="scientific">Caldithrix abyssi</name>
    <dbReference type="NCBI Taxonomy" id="187145"/>
    <lineage>
        <taxon>Bacteria</taxon>
        <taxon>Pseudomonadati</taxon>
        <taxon>Calditrichota</taxon>
        <taxon>Calditrichia</taxon>
        <taxon>Calditrichales</taxon>
        <taxon>Calditrichaceae</taxon>
        <taxon>Caldithrix</taxon>
    </lineage>
</organism>
<dbReference type="PROSITE" id="PS51257">
    <property type="entry name" value="PROKAR_LIPOPROTEIN"/>
    <property type="match status" value="1"/>
</dbReference>
<proteinExistence type="predicted"/>
<keyword evidence="1" id="KW-0812">Transmembrane</keyword>
<reference evidence="2" key="1">
    <citation type="journal article" date="2020" name="mSystems">
        <title>Genome- and Community-Level Interaction Insights into Carbon Utilization and Element Cycling Functions of Hydrothermarchaeota in Hydrothermal Sediment.</title>
        <authorList>
            <person name="Zhou Z."/>
            <person name="Liu Y."/>
            <person name="Xu W."/>
            <person name="Pan J."/>
            <person name="Luo Z.H."/>
            <person name="Li M."/>
        </authorList>
    </citation>
    <scope>NUCLEOTIDE SEQUENCE [LARGE SCALE GENOMIC DNA]</scope>
    <source>
        <strain evidence="2">HyVt-76</strain>
    </source>
</reference>
<feature type="transmembrane region" description="Helical" evidence="1">
    <location>
        <begin position="9"/>
        <end position="28"/>
    </location>
</feature>
<feature type="non-terminal residue" evidence="2">
    <location>
        <position position="73"/>
    </location>
</feature>
<sequence>MFKPSEKSFSVLIVLWLVIVACSIVNLLHRPTIGYYLLEDEKPVLILPSGAALVIESVEGLPARNTTFVRMAI</sequence>
<protein>
    <submittedName>
        <fullName evidence="2">Uncharacterized protein</fullName>
    </submittedName>
</protein>
<dbReference type="EMBL" id="DRTD01000116">
    <property type="protein sequence ID" value="HHE54439.1"/>
    <property type="molecule type" value="Genomic_DNA"/>
</dbReference>
<comment type="caution">
    <text evidence="2">The sequence shown here is derived from an EMBL/GenBank/DDBJ whole genome shotgun (WGS) entry which is preliminary data.</text>
</comment>
<keyword evidence="1" id="KW-1133">Transmembrane helix</keyword>
<keyword evidence="1" id="KW-0472">Membrane</keyword>
<accession>A0A7V5H254</accession>